<protein>
    <recommendedName>
        <fullName evidence="5">Pectinesterase inhibitor domain-containing protein</fullName>
    </recommendedName>
</protein>
<comment type="similarity">
    <text evidence="3">Belongs to the PMEI family.</text>
</comment>
<proteinExistence type="inferred from homology"/>
<dbReference type="SUPFAM" id="SSF101148">
    <property type="entry name" value="Plant invertase/pectin methylesterase inhibitor"/>
    <property type="match status" value="1"/>
</dbReference>
<dbReference type="InterPro" id="IPR052421">
    <property type="entry name" value="PCW_Enzyme_Inhibitor"/>
</dbReference>
<evidence type="ECO:0000256" key="1">
    <source>
        <dbReference type="ARBA" id="ARBA00022729"/>
    </source>
</evidence>
<dbReference type="SMART" id="SM00856">
    <property type="entry name" value="PMEI"/>
    <property type="match status" value="1"/>
</dbReference>
<keyword evidence="2" id="KW-1015">Disulfide bond</keyword>
<evidence type="ECO:0000256" key="3">
    <source>
        <dbReference type="ARBA" id="ARBA00038471"/>
    </source>
</evidence>
<dbReference type="Gene3D" id="1.20.140.40">
    <property type="entry name" value="Invertase/pectin methylesterase inhibitor family protein"/>
    <property type="match status" value="1"/>
</dbReference>
<dbReference type="PANTHER" id="PTHR36710">
    <property type="entry name" value="PECTINESTERASE INHIBITOR-LIKE"/>
    <property type="match status" value="1"/>
</dbReference>
<dbReference type="Proteomes" id="UP000825729">
    <property type="component" value="Unassembled WGS sequence"/>
</dbReference>
<dbReference type="InterPro" id="IPR006501">
    <property type="entry name" value="Pectinesterase_inhib_dom"/>
</dbReference>
<keyword evidence="1 4" id="KW-0732">Signal</keyword>
<evidence type="ECO:0000256" key="2">
    <source>
        <dbReference type="ARBA" id="ARBA00023157"/>
    </source>
</evidence>
<feature type="signal peptide" evidence="4">
    <location>
        <begin position="1"/>
        <end position="28"/>
    </location>
</feature>
<dbReference type="InterPro" id="IPR035513">
    <property type="entry name" value="Invertase/methylesterase_inhib"/>
</dbReference>
<comment type="caution">
    <text evidence="6">The sequence shown here is derived from an EMBL/GenBank/DDBJ whole genome shotgun (WGS) entry which is preliminary data.</text>
</comment>
<sequence>MGSPVIRVSHLLQVLIPLLLSTAQLSLAQLGPDTGVKLIEETCSDTEDPELCVSSFLTDPQSTSALYKDLGAVSVRVVAANATDTRDYIEHLLNKAEDSATKKSLEICLESYNSMVEELHTVTDSLEELDFMPVEEALDLAKTKAEECEEEFKKQKGLKSPLTQRNEMIGKLADNGFVIVGDMMI</sequence>
<evidence type="ECO:0000256" key="4">
    <source>
        <dbReference type="SAM" id="SignalP"/>
    </source>
</evidence>
<dbReference type="NCBIfam" id="TIGR01614">
    <property type="entry name" value="PME_inhib"/>
    <property type="match status" value="1"/>
</dbReference>
<evidence type="ECO:0000259" key="5">
    <source>
        <dbReference type="SMART" id="SM00856"/>
    </source>
</evidence>
<gene>
    <name evidence="6" type="ORF">H6P81_004001</name>
</gene>
<evidence type="ECO:0000313" key="7">
    <source>
        <dbReference type="Proteomes" id="UP000825729"/>
    </source>
</evidence>
<dbReference type="Pfam" id="PF04043">
    <property type="entry name" value="PMEI"/>
    <property type="match status" value="1"/>
</dbReference>
<organism evidence="6 7">
    <name type="scientific">Aristolochia fimbriata</name>
    <name type="common">White veined hardy Dutchman's pipe vine</name>
    <dbReference type="NCBI Taxonomy" id="158543"/>
    <lineage>
        <taxon>Eukaryota</taxon>
        <taxon>Viridiplantae</taxon>
        <taxon>Streptophyta</taxon>
        <taxon>Embryophyta</taxon>
        <taxon>Tracheophyta</taxon>
        <taxon>Spermatophyta</taxon>
        <taxon>Magnoliopsida</taxon>
        <taxon>Magnoliidae</taxon>
        <taxon>Piperales</taxon>
        <taxon>Aristolochiaceae</taxon>
        <taxon>Aristolochia</taxon>
    </lineage>
</organism>
<reference evidence="6 7" key="1">
    <citation type="submission" date="2021-07" db="EMBL/GenBank/DDBJ databases">
        <title>The Aristolochia fimbriata genome: insights into angiosperm evolution, floral development and chemical biosynthesis.</title>
        <authorList>
            <person name="Jiao Y."/>
        </authorList>
    </citation>
    <scope>NUCLEOTIDE SEQUENCE [LARGE SCALE GENOMIC DNA]</scope>
    <source>
        <strain evidence="6">IBCAS-2021</strain>
        <tissue evidence="6">Leaf</tissue>
    </source>
</reference>
<dbReference type="GO" id="GO:0004857">
    <property type="term" value="F:enzyme inhibitor activity"/>
    <property type="evidence" value="ECO:0007669"/>
    <property type="project" value="InterPro"/>
</dbReference>
<name>A0AAV7FF03_ARIFI</name>
<accession>A0AAV7FF03</accession>
<feature type="chain" id="PRO_5043922140" description="Pectinesterase inhibitor domain-containing protein" evidence="4">
    <location>
        <begin position="29"/>
        <end position="185"/>
    </location>
</feature>
<feature type="domain" description="Pectinesterase inhibitor" evidence="5">
    <location>
        <begin position="34"/>
        <end position="179"/>
    </location>
</feature>
<dbReference type="PANTHER" id="PTHR36710:SF18">
    <property type="entry name" value="PECTINESTERASE INHIBITOR 5-RELATED"/>
    <property type="match status" value="1"/>
</dbReference>
<dbReference type="EMBL" id="JAINDJ010000002">
    <property type="protein sequence ID" value="KAG9459493.1"/>
    <property type="molecule type" value="Genomic_DNA"/>
</dbReference>
<evidence type="ECO:0000313" key="6">
    <source>
        <dbReference type="EMBL" id="KAG9459493.1"/>
    </source>
</evidence>
<dbReference type="AlphaFoldDB" id="A0AAV7FF03"/>
<keyword evidence="7" id="KW-1185">Reference proteome</keyword>